<accession>A0ABD6EFK1</accession>
<keyword evidence="1" id="KW-1015">Disulfide bond</keyword>
<protein>
    <recommendedName>
        <fullName evidence="2">Glycosyltransferase 2-like domain-containing protein</fullName>
    </recommendedName>
</protein>
<comment type="caution">
    <text evidence="3">The sequence shown here is derived from an EMBL/GenBank/DDBJ whole genome shotgun (WGS) entry which is preliminary data.</text>
</comment>
<dbReference type="Pfam" id="PF00535">
    <property type="entry name" value="Glycos_transf_2"/>
    <property type="match status" value="1"/>
</dbReference>
<evidence type="ECO:0000259" key="2">
    <source>
        <dbReference type="Pfam" id="PF00535"/>
    </source>
</evidence>
<dbReference type="InterPro" id="IPR001173">
    <property type="entry name" value="Glyco_trans_2-like"/>
</dbReference>
<dbReference type="Proteomes" id="UP001608902">
    <property type="component" value="Unassembled WGS sequence"/>
</dbReference>
<dbReference type="PANTHER" id="PTHR11675:SF43">
    <property type="entry name" value="POLYPEPTIDE N-ACETYLGALACTOSAMINYLTRANSFERASE 1"/>
    <property type="match status" value="1"/>
</dbReference>
<dbReference type="AlphaFoldDB" id="A0ABD6EFK1"/>
<evidence type="ECO:0000256" key="1">
    <source>
        <dbReference type="ARBA" id="ARBA00023157"/>
    </source>
</evidence>
<organism evidence="3 4">
    <name type="scientific">Gnathostoma spinigerum</name>
    <dbReference type="NCBI Taxonomy" id="75299"/>
    <lineage>
        <taxon>Eukaryota</taxon>
        <taxon>Metazoa</taxon>
        <taxon>Ecdysozoa</taxon>
        <taxon>Nematoda</taxon>
        <taxon>Chromadorea</taxon>
        <taxon>Rhabditida</taxon>
        <taxon>Spirurina</taxon>
        <taxon>Gnathostomatomorpha</taxon>
        <taxon>Gnathostomatoidea</taxon>
        <taxon>Gnathostomatidae</taxon>
        <taxon>Gnathostoma</taxon>
    </lineage>
</organism>
<evidence type="ECO:0000313" key="3">
    <source>
        <dbReference type="EMBL" id="MFH4978723.1"/>
    </source>
</evidence>
<sequence>MYRRNRWYPLKFRKKRFFIPLGIAALFVFTLVCLRHLQMKRLIYHTIPDYSVRRSGPGENGAGIILNDSESKISDQQMQTWFMNVLASDRISLDRSIPDYRSDECRMLRYDEDLPVASVIIIFTDEAWSPLLRTVHSVVSRSPPRYLKEVILVDDFSQREELKNKLDEHIKRFGGLVRIVRLDSRQGLIRAKLAGAAEATGEVIVFLDSHCEANTGW</sequence>
<name>A0ABD6EFK1_9BILA</name>
<dbReference type="Gene3D" id="3.90.550.10">
    <property type="entry name" value="Spore Coat Polysaccharide Biosynthesis Protein SpsA, Chain A"/>
    <property type="match status" value="1"/>
</dbReference>
<dbReference type="EMBL" id="JBGFUD010003450">
    <property type="protein sequence ID" value="MFH4978723.1"/>
    <property type="molecule type" value="Genomic_DNA"/>
</dbReference>
<evidence type="ECO:0000313" key="4">
    <source>
        <dbReference type="Proteomes" id="UP001608902"/>
    </source>
</evidence>
<dbReference type="PANTHER" id="PTHR11675">
    <property type="entry name" value="N-ACETYLGALACTOSAMINYLTRANSFERASE"/>
    <property type="match status" value="1"/>
</dbReference>
<proteinExistence type="predicted"/>
<dbReference type="SUPFAM" id="SSF53448">
    <property type="entry name" value="Nucleotide-diphospho-sugar transferases"/>
    <property type="match status" value="1"/>
</dbReference>
<reference evidence="3 4" key="1">
    <citation type="submission" date="2024-08" db="EMBL/GenBank/DDBJ databases">
        <title>Gnathostoma spinigerum genome.</title>
        <authorList>
            <person name="Gonzalez-Bertolin B."/>
            <person name="Monzon S."/>
            <person name="Zaballos A."/>
            <person name="Jimenez P."/>
            <person name="Dekumyoy P."/>
            <person name="Varona S."/>
            <person name="Cuesta I."/>
            <person name="Sumanam S."/>
            <person name="Adisakwattana P."/>
            <person name="Gasser R.B."/>
            <person name="Hernandez-Gonzalez A."/>
            <person name="Young N.D."/>
            <person name="Perteguer M.J."/>
        </authorList>
    </citation>
    <scope>NUCLEOTIDE SEQUENCE [LARGE SCALE GENOMIC DNA]</scope>
    <source>
        <strain evidence="3">AL3</strain>
        <tissue evidence="3">Liver</tissue>
    </source>
</reference>
<gene>
    <name evidence="3" type="ORF">AB6A40_005432</name>
</gene>
<dbReference type="InterPro" id="IPR029044">
    <property type="entry name" value="Nucleotide-diphossugar_trans"/>
</dbReference>
<keyword evidence="4" id="KW-1185">Reference proteome</keyword>
<feature type="domain" description="Glycosyltransferase 2-like" evidence="2">
    <location>
        <begin position="118"/>
        <end position="217"/>
    </location>
</feature>